<dbReference type="InterPro" id="IPR044149">
    <property type="entry name" value="Nitrilases_CHs"/>
</dbReference>
<dbReference type="PROSITE" id="PS51340">
    <property type="entry name" value="MOSC"/>
    <property type="match status" value="1"/>
</dbReference>
<dbReference type="PANTHER" id="PTHR46044:SF1">
    <property type="entry name" value="CN HYDROLASE DOMAIN-CONTAINING PROTEIN"/>
    <property type="match status" value="1"/>
</dbReference>
<feature type="compositionally biased region" description="Polar residues" evidence="2">
    <location>
        <begin position="251"/>
        <end position="267"/>
    </location>
</feature>
<dbReference type="VEuPathDB" id="FungiDB:M747DRAFT_371864"/>
<dbReference type="VEuPathDB" id="FungiDB:ATCC64974_99520"/>
<feature type="domain" description="MOSC" evidence="4">
    <location>
        <begin position="360"/>
        <end position="466"/>
    </location>
</feature>
<dbReference type="InterPro" id="IPR036526">
    <property type="entry name" value="C-N_Hydrolase_sf"/>
</dbReference>
<evidence type="ECO:0000256" key="2">
    <source>
        <dbReference type="SAM" id="MobiDB-lite"/>
    </source>
</evidence>
<gene>
    <name evidence="5" type="ORF">CAN33_0044195</name>
</gene>
<comment type="caution">
    <text evidence="5">The sequence shown here is derived from an EMBL/GenBank/DDBJ whole genome shotgun (WGS) entry which is preliminary data.</text>
</comment>
<evidence type="ECO:0000313" key="5">
    <source>
        <dbReference type="EMBL" id="TPR02416.1"/>
    </source>
</evidence>
<evidence type="ECO:0000313" key="6">
    <source>
        <dbReference type="Proteomes" id="UP000197666"/>
    </source>
</evidence>
<dbReference type="EMBL" id="NKJJ02000001">
    <property type="protein sequence ID" value="TPR02416.1"/>
    <property type="molecule type" value="Genomic_DNA"/>
</dbReference>
<dbReference type="GO" id="GO:0030151">
    <property type="term" value="F:molybdenum ion binding"/>
    <property type="evidence" value="ECO:0007669"/>
    <property type="project" value="InterPro"/>
</dbReference>
<dbReference type="Gene3D" id="3.60.110.10">
    <property type="entry name" value="Carbon-nitrogen hydrolase"/>
    <property type="match status" value="1"/>
</dbReference>
<dbReference type="Gene3D" id="2.40.33.20">
    <property type="entry name" value="PK beta-barrel domain-like"/>
    <property type="match status" value="1"/>
</dbReference>
<feature type="domain" description="CN hydrolase" evidence="3">
    <location>
        <begin position="4"/>
        <end position="291"/>
    </location>
</feature>
<dbReference type="VEuPathDB" id="FungiDB:An08g08940"/>
<organism evidence="5 6">
    <name type="scientific">Aspergillus niger</name>
    <dbReference type="NCBI Taxonomy" id="5061"/>
    <lineage>
        <taxon>Eukaryota</taxon>
        <taxon>Fungi</taxon>
        <taxon>Dikarya</taxon>
        <taxon>Ascomycota</taxon>
        <taxon>Pezizomycotina</taxon>
        <taxon>Eurotiomycetes</taxon>
        <taxon>Eurotiomycetidae</taxon>
        <taxon>Eurotiales</taxon>
        <taxon>Aspergillaceae</taxon>
        <taxon>Aspergillus</taxon>
        <taxon>Aspergillus subgen. Circumdati</taxon>
    </lineage>
</organism>
<reference evidence="6" key="1">
    <citation type="submission" date="2018-10" db="EMBL/GenBank/DDBJ databases">
        <title>FDA dAtabase for Regulatory Grade micrObial Sequences (FDA-ARGOS): Supporting development and validation of Infectious Disease Dx tests.</title>
        <authorList>
            <person name="Kerrigan L."/>
            <person name="Tallon L."/>
            <person name="Sadzewicz L."/>
            <person name="Sengamalay N."/>
            <person name="Ott S."/>
            <person name="Godinez A."/>
            <person name="Nagaraj S."/>
            <person name="Vavikolanu K."/>
            <person name="Nadendla S."/>
            <person name="George J."/>
            <person name="Sichtig H."/>
        </authorList>
    </citation>
    <scope>NUCLEOTIDE SEQUENCE [LARGE SCALE GENOMIC DNA]</scope>
    <source>
        <strain evidence="6">FDAARGOS_311</strain>
    </source>
</reference>
<dbReference type="InterPro" id="IPR011037">
    <property type="entry name" value="Pyrv_Knase-like_insert_dom_sf"/>
</dbReference>
<dbReference type="VEuPathDB" id="FungiDB:ASPNIDRAFT2_1042858"/>
<dbReference type="PROSITE" id="PS50263">
    <property type="entry name" value="CN_HYDROLASE"/>
    <property type="match status" value="1"/>
</dbReference>
<dbReference type="VEuPathDB" id="FungiDB:ASPNIDRAFT2_1114009"/>
<comment type="similarity">
    <text evidence="1">Belongs to the carbon-nitrogen hydrolase superfamily. Nitrilase family.</text>
</comment>
<dbReference type="Pfam" id="PF00795">
    <property type="entry name" value="CN_hydrolase"/>
    <property type="match status" value="1"/>
</dbReference>
<evidence type="ECO:0000259" key="3">
    <source>
        <dbReference type="PROSITE" id="PS50263"/>
    </source>
</evidence>
<dbReference type="SUPFAM" id="SSF50800">
    <property type="entry name" value="PK beta-barrel domain-like"/>
    <property type="match status" value="1"/>
</dbReference>
<proteinExistence type="inferred from homology"/>
<dbReference type="GO" id="GO:0030170">
    <property type="term" value="F:pyridoxal phosphate binding"/>
    <property type="evidence" value="ECO:0007669"/>
    <property type="project" value="InterPro"/>
</dbReference>
<dbReference type="SUPFAM" id="SSF56317">
    <property type="entry name" value="Carbon-nitrogen hydrolase"/>
    <property type="match status" value="1"/>
</dbReference>
<dbReference type="VEuPathDB" id="FungiDB:An08g08930"/>
<evidence type="ECO:0000259" key="4">
    <source>
        <dbReference type="PROSITE" id="PS51340"/>
    </source>
</evidence>
<protein>
    <recommendedName>
        <fullName evidence="7">CN hydrolase domain-containing protein</fullName>
    </recommendedName>
</protein>
<evidence type="ECO:0000256" key="1">
    <source>
        <dbReference type="ARBA" id="ARBA00008129"/>
    </source>
</evidence>
<dbReference type="PANTHER" id="PTHR46044">
    <property type="entry name" value="NITRILASE"/>
    <property type="match status" value="1"/>
</dbReference>
<name>A0A505HNY5_ASPNG</name>
<evidence type="ECO:0008006" key="7">
    <source>
        <dbReference type="Google" id="ProtNLM"/>
    </source>
</evidence>
<dbReference type="InterPro" id="IPR005302">
    <property type="entry name" value="MoCF_Sase_C"/>
</dbReference>
<dbReference type="Proteomes" id="UP000197666">
    <property type="component" value="Unassembled WGS sequence"/>
</dbReference>
<dbReference type="InterPro" id="IPR003010">
    <property type="entry name" value="C-N_Hydrolase"/>
</dbReference>
<dbReference type="VEuPathDB" id="FungiDB:ATCC64974_99530"/>
<accession>A0A505HNY5</accession>
<dbReference type="GO" id="GO:0003824">
    <property type="term" value="F:catalytic activity"/>
    <property type="evidence" value="ECO:0007669"/>
    <property type="project" value="InterPro"/>
</dbReference>
<sequence length="466" mass="49540">MPPKRLTLAIAHPTITSTSPSQITQLAHSAAAKGAHLLVIPSYAAPAAATARNKSPRDQYLKLFNCAHDLSDPGSDPLCHGDKKHKTRETLEHLAQETKLFLIVGLLERACGNLYHTVVYIHPGDGLVEKRRCFALTGLAKTYLSPGQPHTSPITVKCKSGLEVKIGVGLCEENYHPLIRQELYAAGVQVYISLGGVSYLDGSDSDSSGDETGLWESLLRTVAVEGRVFVLGSYTTSHPATPQPAHPHQLGSPTHIPSGSGSWQFSPSAKKRSLSVTAEGPHEIVWPEIRHANGGAAMGPRKSVTAEGPHEIVWPGQSNADVDEDREGEMSPGRVEQRHVQAGPRVLSVSKSPTHSISKTPVPSITLLPNHGVSGDCHAGKTTQHTTSTTPSSTASNLRQIHLLPIESLRHISSTSFKGKQPLTPGGVGENVTTEGIELGNLPPGTEIHFGDQDGGNGAVVMITES</sequence>
<feature type="region of interest" description="Disordered" evidence="2">
    <location>
        <begin position="238"/>
        <end position="341"/>
    </location>
</feature>
<dbReference type="AlphaFoldDB" id="A0A505HNY5"/>